<proteinExistence type="predicted"/>
<evidence type="ECO:0000313" key="1">
    <source>
        <dbReference type="EMBL" id="HDP78296.1"/>
    </source>
</evidence>
<organism evidence="1">
    <name type="scientific">Mesotoga infera</name>
    <dbReference type="NCBI Taxonomy" id="1236046"/>
    <lineage>
        <taxon>Bacteria</taxon>
        <taxon>Thermotogati</taxon>
        <taxon>Thermotogota</taxon>
        <taxon>Thermotogae</taxon>
        <taxon>Kosmotogales</taxon>
        <taxon>Kosmotogaceae</taxon>
        <taxon>Mesotoga</taxon>
    </lineage>
</organism>
<protein>
    <submittedName>
        <fullName evidence="1">Acetyltransferase</fullName>
    </submittedName>
</protein>
<dbReference type="Gene3D" id="3.40.630.30">
    <property type="match status" value="1"/>
</dbReference>
<dbReference type="Proteomes" id="UP000886198">
    <property type="component" value="Unassembled WGS sequence"/>
</dbReference>
<dbReference type="EMBL" id="DSBT01000265">
    <property type="protein sequence ID" value="HDP78296.1"/>
    <property type="molecule type" value="Genomic_DNA"/>
</dbReference>
<gene>
    <name evidence="1" type="ORF">ENN47_08975</name>
</gene>
<dbReference type="AlphaFoldDB" id="A0A7C1CWI5"/>
<accession>A0A7C1CWI5</accession>
<comment type="caution">
    <text evidence="1">The sequence shown here is derived from an EMBL/GenBank/DDBJ whole genome shotgun (WGS) entry which is preliminary data.</text>
</comment>
<name>A0A7C1CWI5_9BACT</name>
<reference evidence="1" key="1">
    <citation type="journal article" date="2020" name="mSystems">
        <title>Genome- and Community-Level Interaction Insights into Carbon Utilization and Element Cycling Functions of Hydrothermarchaeota in Hydrothermal Sediment.</title>
        <authorList>
            <person name="Zhou Z."/>
            <person name="Liu Y."/>
            <person name="Xu W."/>
            <person name="Pan J."/>
            <person name="Luo Z.H."/>
            <person name="Li M."/>
        </authorList>
    </citation>
    <scope>NUCLEOTIDE SEQUENCE [LARGE SCALE GENOMIC DNA]</scope>
    <source>
        <strain evidence="1">SpSt-1179</strain>
    </source>
</reference>
<sequence>MILDEEALINGKTNIIAYFTVSTKALNLREGISKNVRKHLDDLGNKRSSTFVVYLIGQLGKNDAHRSEIDGNELVARAIATIREAYEIVGGRCILIECEPIPGLRKLYEDNGFAFLQESLDNDSLIQLIRFIDA</sequence>